<keyword evidence="6" id="KW-0472">Membrane</keyword>
<evidence type="ECO:0000256" key="1">
    <source>
        <dbReference type="ARBA" id="ARBA00004273"/>
    </source>
</evidence>
<evidence type="ECO:0000256" key="2">
    <source>
        <dbReference type="ARBA" id="ARBA00011805"/>
    </source>
</evidence>
<proteinExistence type="inferred from homology"/>
<evidence type="ECO:0000256" key="6">
    <source>
        <dbReference type="ARBA" id="ARBA00023136"/>
    </source>
</evidence>
<feature type="domain" description="Peptidase S26" evidence="10">
    <location>
        <begin position="41"/>
        <end position="107"/>
    </location>
</feature>
<evidence type="ECO:0000256" key="3">
    <source>
        <dbReference type="ARBA" id="ARBA00022792"/>
    </source>
</evidence>
<feature type="active site" evidence="9">
    <location>
        <position position="47"/>
    </location>
</feature>
<comment type="subcellular location">
    <subcellularLocation>
        <location evidence="1">Mitochondrion inner membrane</location>
    </subcellularLocation>
</comment>
<dbReference type="PROSITE" id="PS00761">
    <property type="entry name" value="SPASE_I_3"/>
    <property type="match status" value="1"/>
</dbReference>
<dbReference type="InterPro" id="IPR052064">
    <property type="entry name" value="Mito_IMP1_subunit"/>
</dbReference>
<feature type="active site" evidence="9">
    <location>
        <position position="95"/>
    </location>
</feature>
<dbReference type="GO" id="GO:0004252">
    <property type="term" value="F:serine-type endopeptidase activity"/>
    <property type="evidence" value="ECO:0007669"/>
    <property type="project" value="InterPro"/>
</dbReference>
<dbReference type="InterPro" id="IPR019533">
    <property type="entry name" value="Peptidase_S26"/>
</dbReference>
<keyword evidence="4" id="KW-0378">Hydrolase</keyword>
<evidence type="ECO:0000256" key="4">
    <source>
        <dbReference type="ARBA" id="ARBA00022801"/>
    </source>
</evidence>
<dbReference type="PRINTS" id="PR00727">
    <property type="entry name" value="LEADERPTASE"/>
</dbReference>
<dbReference type="Pfam" id="PF10502">
    <property type="entry name" value="Peptidase_S26"/>
    <property type="match status" value="2"/>
</dbReference>
<dbReference type="CDD" id="cd06530">
    <property type="entry name" value="S26_SPase_I"/>
    <property type="match status" value="1"/>
</dbReference>
<sequence length="174" mass="19699">MFRRLVKLTLKSATYFVTFASGVHVGTELRRKDGFHGYYSITFNGSSMEPTLFPQKTRLLGRTFCPKSDSVKRGDIVDIAIPHAAGNGRTRSAIKRVIGLPGDEVWNDRKAAWESVPQGHVYVLGDNRKISRDSRTYGPVPTENISKKIILQYWPVKLNLEYKDGEKDPIVRCK</sequence>
<dbReference type="GO" id="GO:0006627">
    <property type="term" value="P:protein processing involved in protein targeting to mitochondrion"/>
    <property type="evidence" value="ECO:0007669"/>
    <property type="project" value="TreeGrafter"/>
</dbReference>
<dbReference type="WBParaSite" id="L893_g28682.t1">
    <property type="protein sequence ID" value="L893_g28682.t1"/>
    <property type="gene ID" value="L893_g28682"/>
</dbReference>
<dbReference type="PANTHER" id="PTHR12383:SF16">
    <property type="entry name" value="MITOCHONDRIAL INNER MEMBRANE PROTEASE SUBUNIT 1"/>
    <property type="match status" value="1"/>
</dbReference>
<name>A0A1I7ZQ57_9BILA</name>
<dbReference type="AlphaFoldDB" id="A0A1I7ZQ57"/>
<feature type="domain" description="Peptidase S26" evidence="10">
    <location>
        <begin position="114"/>
        <end position="154"/>
    </location>
</feature>
<evidence type="ECO:0000259" key="10">
    <source>
        <dbReference type="Pfam" id="PF10502"/>
    </source>
</evidence>
<evidence type="ECO:0000256" key="8">
    <source>
        <dbReference type="ARBA" id="ARBA00038445"/>
    </source>
</evidence>
<dbReference type="SUPFAM" id="SSF51306">
    <property type="entry name" value="LexA/Signal peptidase"/>
    <property type="match status" value="1"/>
</dbReference>
<evidence type="ECO:0000256" key="7">
    <source>
        <dbReference type="ARBA" id="ARBA00032718"/>
    </source>
</evidence>
<dbReference type="InterPro" id="IPR019758">
    <property type="entry name" value="Pept_S26A_signal_pept_1_CS"/>
</dbReference>
<dbReference type="GO" id="GO:0006465">
    <property type="term" value="P:signal peptide processing"/>
    <property type="evidence" value="ECO:0007669"/>
    <property type="project" value="InterPro"/>
</dbReference>
<reference evidence="12" key="1">
    <citation type="submission" date="2016-11" db="UniProtKB">
        <authorList>
            <consortium name="WormBaseParasite"/>
        </authorList>
    </citation>
    <scope>IDENTIFICATION</scope>
</reference>
<evidence type="ECO:0000313" key="12">
    <source>
        <dbReference type="WBParaSite" id="L893_g28682.t1"/>
    </source>
</evidence>
<comment type="similarity">
    <text evidence="8">Belongs to the peptidase S26 family. IMP1 subfamily.</text>
</comment>
<dbReference type="Gene3D" id="2.10.109.10">
    <property type="entry name" value="Umud Fragment, subunit A"/>
    <property type="match status" value="1"/>
</dbReference>
<dbReference type="GO" id="GO:0042720">
    <property type="term" value="C:mitochondrial inner membrane peptidase complex"/>
    <property type="evidence" value="ECO:0007669"/>
    <property type="project" value="TreeGrafter"/>
</dbReference>
<evidence type="ECO:0000313" key="11">
    <source>
        <dbReference type="Proteomes" id="UP000095287"/>
    </source>
</evidence>
<keyword evidence="5" id="KW-0496">Mitochondrion</keyword>
<accession>A0A1I7ZQ57</accession>
<organism evidence="11 12">
    <name type="scientific">Steinernema glaseri</name>
    <dbReference type="NCBI Taxonomy" id="37863"/>
    <lineage>
        <taxon>Eukaryota</taxon>
        <taxon>Metazoa</taxon>
        <taxon>Ecdysozoa</taxon>
        <taxon>Nematoda</taxon>
        <taxon>Chromadorea</taxon>
        <taxon>Rhabditida</taxon>
        <taxon>Tylenchina</taxon>
        <taxon>Panagrolaimomorpha</taxon>
        <taxon>Strongyloidoidea</taxon>
        <taxon>Steinernematidae</taxon>
        <taxon>Steinernema</taxon>
    </lineage>
</organism>
<dbReference type="Proteomes" id="UP000095287">
    <property type="component" value="Unplaced"/>
</dbReference>
<keyword evidence="3" id="KW-0999">Mitochondrion inner membrane</keyword>
<evidence type="ECO:0000256" key="5">
    <source>
        <dbReference type="ARBA" id="ARBA00023128"/>
    </source>
</evidence>
<dbReference type="InterPro" id="IPR000223">
    <property type="entry name" value="Pept_S26A_signal_pept_1"/>
</dbReference>
<protein>
    <recommendedName>
        <fullName evidence="7">IMP2-like protein</fullName>
    </recommendedName>
</protein>
<dbReference type="PANTHER" id="PTHR12383">
    <property type="entry name" value="PROTEASE FAMILY S26 MITOCHONDRIAL INNER MEMBRANE PROTEASE-RELATED"/>
    <property type="match status" value="1"/>
</dbReference>
<evidence type="ECO:0000256" key="9">
    <source>
        <dbReference type="PIRSR" id="PIRSR600223-1"/>
    </source>
</evidence>
<keyword evidence="11" id="KW-1185">Reference proteome</keyword>
<comment type="subunit">
    <text evidence="2">Heterodimer of 2 subunits, IMMPL1 and IMMPL2.</text>
</comment>
<dbReference type="InterPro" id="IPR036286">
    <property type="entry name" value="LexA/Signal_pep-like_sf"/>
</dbReference>